<evidence type="ECO:0000259" key="12">
    <source>
        <dbReference type="PROSITE" id="PS50905"/>
    </source>
</evidence>
<dbReference type="PANTHER" id="PTHR30295">
    <property type="entry name" value="BACTERIOFERRITIN"/>
    <property type="match status" value="1"/>
</dbReference>
<feature type="binding site" evidence="10">
    <location>
        <position position="54"/>
    </location>
    <ligand>
        <name>Fe cation</name>
        <dbReference type="ChEBI" id="CHEBI:24875"/>
        <label>1</label>
    </ligand>
</feature>
<dbReference type="Pfam" id="PF00210">
    <property type="entry name" value="Ferritin"/>
    <property type="match status" value="1"/>
</dbReference>
<dbReference type="PROSITE" id="PS00549">
    <property type="entry name" value="BACTERIOFERRITIN"/>
    <property type="match status" value="1"/>
</dbReference>
<keyword evidence="11" id="KW-0349">Heme</keyword>
<dbReference type="PIRSF" id="PIRSF002560">
    <property type="entry name" value="Bacterioferritin"/>
    <property type="match status" value="1"/>
</dbReference>
<dbReference type="GO" id="GO:0006826">
    <property type="term" value="P:iron ion transport"/>
    <property type="evidence" value="ECO:0007669"/>
    <property type="project" value="UniProtKB-KW"/>
</dbReference>
<evidence type="ECO:0000256" key="5">
    <source>
        <dbReference type="ARBA" id="ARBA00023002"/>
    </source>
</evidence>
<comment type="function">
    <text evidence="11">Iron-storage protein.</text>
</comment>
<dbReference type="PROSITE" id="PS50905">
    <property type="entry name" value="FERRITIN_LIKE"/>
    <property type="match status" value="1"/>
</dbReference>
<dbReference type="Proteomes" id="UP000023268">
    <property type="component" value="Unassembled WGS sequence"/>
</dbReference>
<dbReference type="GO" id="GO:0006879">
    <property type="term" value="P:intracellular iron ion homeostasis"/>
    <property type="evidence" value="ECO:0007669"/>
    <property type="project" value="UniProtKB-KW"/>
</dbReference>
<dbReference type="EMBL" id="JEMG01000001">
    <property type="protein sequence ID" value="EYC52573.1"/>
    <property type="molecule type" value="Genomic_DNA"/>
</dbReference>
<evidence type="ECO:0000256" key="3">
    <source>
        <dbReference type="ARBA" id="ARBA00022448"/>
    </source>
</evidence>
<dbReference type="PRINTS" id="PR00601">
    <property type="entry name" value="BACFERRITIN"/>
</dbReference>
<dbReference type="STRING" id="1458275.AZ34_16885"/>
<evidence type="ECO:0000256" key="6">
    <source>
        <dbReference type="ARBA" id="ARBA00023004"/>
    </source>
</evidence>
<keyword evidence="9 10" id="KW-0479">Metal-binding</keyword>
<evidence type="ECO:0000256" key="10">
    <source>
        <dbReference type="PIRSR" id="PIRSR002560-1"/>
    </source>
</evidence>
<evidence type="ECO:0000313" key="13">
    <source>
        <dbReference type="EMBL" id="EYC52573.1"/>
    </source>
</evidence>
<evidence type="ECO:0000256" key="1">
    <source>
        <dbReference type="ARBA" id="ARBA00008093"/>
    </source>
</evidence>
<organism evidence="13 14">
    <name type="scientific">Hylemonella gracilis str. Niagara R</name>
    <dbReference type="NCBI Taxonomy" id="1458275"/>
    <lineage>
        <taxon>Bacteria</taxon>
        <taxon>Pseudomonadati</taxon>
        <taxon>Pseudomonadota</taxon>
        <taxon>Betaproteobacteria</taxon>
        <taxon>Burkholderiales</taxon>
        <taxon>Comamonadaceae</taxon>
        <taxon>Hylemonella</taxon>
    </lineage>
</organism>
<dbReference type="CDD" id="cd00907">
    <property type="entry name" value="Bacterioferritin"/>
    <property type="match status" value="1"/>
</dbReference>
<evidence type="ECO:0000256" key="9">
    <source>
        <dbReference type="PIRNR" id="PIRNR002560"/>
    </source>
</evidence>
<comment type="caution">
    <text evidence="13">The sequence shown here is derived from an EMBL/GenBank/DDBJ whole genome shotgun (WGS) entry which is preliminary data.</text>
</comment>
<dbReference type="InterPro" id="IPR009078">
    <property type="entry name" value="Ferritin-like_SF"/>
</dbReference>
<feature type="binding site" evidence="10">
    <location>
        <position position="128"/>
    </location>
    <ligand>
        <name>Fe cation</name>
        <dbReference type="ChEBI" id="CHEBI:24875"/>
        <label>2</label>
    </ligand>
</feature>
<evidence type="ECO:0000256" key="8">
    <source>
        <dbReference type="ARBA" id="ARBA00036243"/>
    </source>
</evidence>
<feature type="binding site" evidence="10">
    <location>
        <position position="128"/>
    </location>
    <ligand>
        <name>Fe cation</name>
        <dbReference type="ChEBI" id="CHEBI:24875"/>
        <label>1</label>
    </ligand>
</feature>
<feature type="binding site" evidence="10">
    <location>
        <position position="51"/>
    </location>
    <ligand>
        <name>Fe cation</name>
        <dbReference type="ChEBI" id="CHEBI:24875"/>
        <label>2</label>
    </ligand>
</feature>
<dbReference type="AlphaFoldDB" id="A0A016XN24"/>
<evidence type="ECO:0000256" key="4">
    <source>
        <dbReference type="ARBA" id="ARBA00022496"/>
    </source>
</evidence>
<feature type="binding site" evidence="10">
    <location>
        <position position="51"/>
    </location>
    <ligand>
        <name>Fe cation</name>
        <dbReference type="ChEBI" id="CHEBI:24875"/>
        <label>1</label>
    </ligand>
</feature>
<feature type="domain" description="Ferritin-like diiron" evidence="12">
    <location>
        <begin position="1"/>
        <end position="146"/>
    </location>
</feature>
<reference evidence="13 14" key="1">
    <citation type="submission" date="2014-02" db="EMBL/GenBank/DDBJ databases">
        <title>Draft Genome of Hylemonella gracilis isolated from the Niagara River.</title>
        <authorList>
            <person name="Pawlowski D.R."/>
            <person name="Koudelka G.B."/>
        </authorList>
    </citation>
    <scope>NUCLEOTIDE SEQUENCE [LARGE SCALE GENOMIC DNA]</scope>
    <source>
        <strain evidence="13 14">Niagara R</strain>
    </source>
</reference>
<sequence>MQGKQQIIHTLNELLTGELTAVDQYLQHGEMYADMGFHRLATQALHESQHERQHARALIQRILFLEGKADLSKRHALKIGSTVPEMLKADLAVEYSVTAELKKAIAIAEQAQDYVTREMLVVQLDDTEMDHAYWLEKQIRLIDLVGLANYQQSQMGEANSGTAAT</sequence>
<feature type="binding site" evidence="10">
    <location>
        <position position="131"/>
    </location>
    <ligand>
        <name>Fe cation</name>
        <dbReference type="ChEBI" id="CHEBI:24875"/>
        <label>2</label>
    </ligand>
</feature>
<feature type="binding site" evidence="10">
    <location>
        <position position="94"/>
    </location>
    <ligand>
        <name>Fe cation</name>
        <dbReference type="ChEBI" id="CHEBI:24875"/>
        <label>2</label>
    </ligand>
</feature>
<dbReference type="SUPFAM" id="SSF47240">
    <property type="entry name" value="Ferritin-like"/>
    <property type="match status" value="1"/>
</dbReference>
<keyword evidence="6 9" id="KW-0408">Iron</keyword>
<evidence type="ECO:0000256" key="7">
    <source>
        <dbReference type="ARBA" id="ARBA00023065"/>
    </source>
</evidence>
<keyword evidence="2 9" id="KW-0409">Iron storage</keyword>
<dbReference type="Gene3D" id="1.20.1260.10">
    <property type="match status" value="1"/>
</dbReference>
<dbReference type="eggNOG" id="COG2193">
    <property type="taxonomic scope" value="Bacteria"/>
</dbReference>
<dbReference type="OrthoDB" id="9800505at2"/>
<dbReference type="InterPro" id="IPR008331">
    <property type="entry name" value="Ferritin_DPS_dom"/>
</dbReference>
<feature type="binding site" evidence="10">
    <location>
        <position position="18"/>
    </location>
    <ligand>
        <name>Fe cation</name>
        <dbReference type="ChEBI" id="CHEBI:24875"/>
        <label>1</label>
    </ligand>
</feature>
<comment type="similarity">
    <text evidence="1 9 11">Belongs to the bacterioferritin family.</text>
</comment>
<keyword evidence="5" id="KW-0560">Oxidoreductase</keyword>
<evidence type="ECO:0000256" key="11">
    <source>
        <dbReference type="RuleBase" id="RU000623"/>
    </source>
</evidence>
<dbReference type="PANTHER" id="PTHR30295:SF9">
    <property type="entry name" value="BACTERIOFERRITIN"/>
    <property type="match status" value="1"/>
</dbReference>
<dbReference type="NCBIfam" id="TIGR00754">
    <property type="entry name" value="bfr"/>
    <property type="match status" value="1"/>
</dbReference>
<proteinExistence type="inferred from homology"/>
<accession>A0A016XN24</accession>
<keyword evidence="4" id="KW-0410">Iron transport</keyword>
<dbReference type="GO" id="GO:0004322">
    <property type="term" value="F:ferroxidase activity"/>
    <property type="evidence" value="ECO:0007669"/>
    <property type="project" value="TreeGrafter"/>
</dbReference>
<evidence type="ECO:0000313" key="14">
    <source>
        <dbReference type="Proteomes" id="UP000023268"/>
    </source>
</evidence>
<dbReference type="GO" id="GO:0008199">
    <property type="term" value="F:ferric iron binding"/>
    <property type="evidence" value="ECO:0007669"/>
    <property type="project" value="InterPro"/>
</dbReference>
<dbReference type="GO" id="GO:0020037">
    <property type="term" value="F:heme binding"/>
    <property type="evidence" value="ECO:0007669"/>
    <property type="project" value="TreeGrafter"/>
</dbReference>
<dbReference type="InterPro" id="IPR009040">
    <property type="entry name" value="Ferritin-like_diiron"/>
</dbReference>
<keyword evidence="7" id="KW-0406">Ion transport</keyword>
<dbReference type="GO" id="GO:0005829">
    <property type="term" value="C:cytosol"/>
    <property type="evidence" value="ECO:0007669"/>
    <property type="project" value="TreeGrafter"/>
</dbReference>
<gene>
    <name evidence="13" type="ORF">AZ34_16885</name>
</gene>
<protein>
    <recommendedName>
        <fullName evidence="9 11">Bacterioferritin</fullName>
    </recommendedName>
</protein>
<evidence type="ECO:0000256" key="2">
    <source>
        <dbReference type="ARBA" id="ARBA00022434"/>
    </source>
</evidence>
<dbReference type="InterPro" id="IPR002024">
    <property type="entry name" value="Bacterioferritin"/>
</dbReference>
<keyword evidence="3" id="KW-0813">Transport</keyword>
<feature type="binding site" evidence="10">
    <location>
        <position position="46"/>
    </location>
    <ligand>
        <name>Fe cation</name>
        <dbReference type="ChEBI" id="CHEBI:24875"/>
        <label>3</label>
    </ligand>
</feature>
<dbReference type="InterPro" id="IPR012347">
    <property type="entry name" value="Ferritin-like"/>
</dbReference>
<dbReference type="RefSeq" id="WP_035610125.1">
    <property type="nucleotide sequence ID" value="NZ_JEMG01000001.1"/>
</dbReference>
<name>A0A016XN24_9BURK</name>
<comment type="catalytic activity">
    <reaction evidence="8">
        <text>Fe(2+)(in) = Fe(2+)(out)</text>
        <dbReference type="Rhea" id="RHEA:28486"/>
        <dbReference type="ChEBI" id="CHEBI:29033"/>
    </reaction>
</comment>